<dbReference type="PANTHER" id="PTHR23028">
    <property type="entry name" value="ACETYLTRANSFERASE"/>
    <property type="match status" value="1"/>
</dbReference>
<sequence length="680" mass="75479">MKQPESPTAPPLFRNDINGLRALAVSAVVLFHFGIGGLQGGFSGVDVFFVLSGFLMSSIIVEGLQQGRFSILSFYWARARRIWPALIVVCAGVLVAGWILLIPEDYEKLGRHARQSLFFLSNKTYLKESGYFDASVHSKWLLHTWSLSVEWQFYLLLPLLLTAVWKLKPNRRALLAAHGLLFAASFVTCLLMARTQSNEAFYLLQSRAWELLLGGLCYLMGSSTTLPEMARRALEAGGLLLIVGAAFLLDSSMIWPGYLTLLPTLGTVLVLQARRNDAYWSTNTVIRWLGERSYSIYLWHWPLVALLHHFGDQGRMAWTGAAVALSLALGELSYRFVEQPARRRLQRWKRRWAVVSLLALVVLVGTAANLVVRSEGVPQRMPRDILTMLEKAQMETSRKKECLGAAAACVYGGPDIRLLLIGDSHATAAVSGAVKALPSREQGVFILAGPACLTVTGLQNREHPATDKDDGCVKLQAQLPGTLAGLDAKLPLVIINRASVYPLGYNHADNSEEVHPLSYKTEPHKTATPESLQEFSDAYVESVCNLARTRPVYLMRPVPELLVTVPTILARRMLRGDHSDVTLTREAYRKRHAFIWQVQDRAHEQCGVGILDPLPYLCDERQCYGSRDGKALYTDDNHLNRDGSALLAPMFAKVVGPAEQAAQTTERHPGEEAPHARLRP</sequence>
<dbReference type="RefSeq" id="WP_088419931.1">
    <property type="nucleotide sequence ID" value="NZ_NJBA01000007.1"/>
</dbReference>
<name>A0A246F713_PSENT</name>
<feature type="transmembrane region" description="Helical" evidence="2">
    <location>
        <begin position="200"/>
        <end position="221"/>
    </location>
</feature>
<evidence type="ECO:0000256" key="2">
    <source>
        <dbReference type="SAM" id="Phobius"/>
    </source>
</evidence>
<feature type="transmembrane region" description="Helical" evidence="2">
    <location>
        <begin position="174"/>
        <end position="194"/>
    </location>
</feature>
<dbReference type="PANTHER" id="PTHR23028:SF53">
    <property type="entry name" value="ACYL_TRANSF_3 DOMAIN-CONTAINING PROTEIN"/>
    <property type="match status" value="1"/>
</dbReference>
<evidence type="ECO:0000256" key="1">
    <source>
        <dbReference type="SAM" id="MobiDB-lite"/>
    </source>
</evidence>
<dbReference type="GO" id="GO:0016747">
    <property type="term" value="F:acyltransferase activity, transferring groups other than amino-acyl groups"/>
    <property type="evidence" value="ECO:0007669"/>
    <property type="project" value="InterPro"/>
</dbReference>
<dbReference type="Proteomes" id="UP000198145">
    <property type="component" value="Unassembled WGS sequence"/>
</dbReference>
<feature type="compositionally biased region" description="Basic and acidic residues" evidence="1">
    <location>
        <begin position="665"/>
        <end position="680"/>
    </location>
</feature>
<dbReference type="AlphaFoldDB" id="A0A246F713"/>
<dbReference type="InterPro" id="IPR002656">
    <property type="entry name" value="Acyl_transf_3_dom"/>
</dbReference>
<evidence type="ECO:0000313" key="5">
    <source>
        <dbReference type="EMBL" id="OWP48973.1"/>
    </source>
</evidence>
<reference evidence="5 6" key="1">
    <citation type="submission" date="2017-06" db="EMBL/GenBank/DDBJ databases">
        <title>Draft genome of Pseudomonas nitroreducens DF05.</title>
        <authorList>
            <person name="Iyer R."/>
        </authorList>
    </citation>
    <scope>NUCLEOTIDE SEQUENCE [LARGE SCALE GENOMIC DNA]</scope>
    <source>
        <strain evidence="5 6">DF05</strain>
    </source>
</reference>
<keyword evidence="5" id="KW-0808">Transferase</keyword>
<feature type="transmembrane region" description="Helical" evidence="2">
    <location>
        <begin position="82"/>
        <end position="101"/>
    </location>
</feature>
<dbReference type="InterPro" id="IPR050879">
    <property type="entry name" value="Acyltransferase_3"/>
</dbReference>
<keyword evidence="2" id="KW-0812">Transmembrane</keyword>
<feature type="transmembrane region" description="Helical" evidence="2">
    <location>
        <begin position="352"/>
        <end position="372"/>
    </location>
</feature>
<comment type="caution">
    <text evidence="5">The sequence shown here is derived from an EMBL/GenBank/DDBJ whole genome shotgun (WGS) entry which is preliminary data.</text>
</comment>
<keyword evidence="2" id="KW-0472">Membrane</keyword>
<gene>
    <name evidence="5" type="ORF">CEG18_19730</name>
</gene>
<feature type="transmembrane region" description="Helical" evidence="2">
    <location>
        <begin position="317"/>
        <end position="337"/>
    </location>
</feature>
<feature type="transmembrane region" description="Helical" evidence="2">
    <location>
        <begin position="44"/>
        <end position="61"/>
    </location>
</feature>
<dbReference type="EMBL" id="NJBA01000007">
    <property type="protein sequence ID" value="OWP48973.1"/>
    <property type="molecule type" value="Genomic_DNA"/>
</dbReference>
<feature type="domain" description="Acyltransferase 3" evidence="3">
    <location>
        <begin position="15"/>
        <end position="328"/>
    </location>
</feature>
<dbReference type="GO" id="GO:0016020">
    <property type="term" value="C:membrane"/>
    <property type="evidence" value="ECO:0007669"/>
    <property type="project" value="TreeGrafter"/>
</dbReference>
<dbReference type="InterPro" id="IPR043968">
    <property type="entry name" value="SGNH"/>
</dbReference>
<keyword evidence="2" id="KW-1133">Transmembrane helix</keyword>
<feature type="transmembrane region" description="Helical" evidence="2">
    <location>
        <begin position="151"/>
        <end position="167"/>
    </location>
</feature>
<protein>
    <submittedName>
        <fullName evidence="5">Acyltransferase</fullName>
    </submittedName>
</protein>
<dbReference type="GO" id="GO:0009103">
    <property type="term" value="P:lipopolysaccharide biosynthetic process"/>
    <property type="evidence" value="ECO:0007669"/>
    <property type="project" value="TreeGrafter"/>
</dbReference>
<evidence type="ECO:0000313" key="6">
    <source>
        <dbReference type="Proteomes" id="UP000198145"/>
    </source>
</evidence>
<evidence type="ECO:0000259" key="3">
    <source>
        <dbReference type="Pfam" id="PF01757"/>
    </source>
</evidence>
<feature type="domain" description="SGNH" evidence="4">
    <location>
        <begin position="406"/>
        <end position="653"/>
    </location>
</feature>
<organism evidence="5 6">
    <name type="scientific">Pseudomonas nitroreducens</name>
    <dbReference type="NCBI Taxonomy" id="46680"/>
    <lineage>
        <taxon>Bacteria</taxon>
        <taxon>Pseudomonadati</taxon>
        <taxon>Pseudomonadota</taxon>
        <taxon>Gammaproteobacteria</taxon>
        <taxon>Pseudomonadales</taxon>
        <taxon>Pseudomonadaceae</taxon>
        <taxon>Pseudomonas</taxon>
    </lineage>
</organism>
<dbReference type="Pfam" id="PF19040">
    <property type="entry name" value="SGNH"/>
    <property type="match status" value="1"/>
</dbReference>
<proteinExistence type="predicted"/>
<feature type="transmembrane region" description="Helical" evidence="2">
    <location>
        <begin position="233"/>
        <end position="249"/>
    </location>
</feature>
<feature type="transmembrane region" description="Helical" evidence="2">
    <location>
        <begin position="20"/>
        <end position="38"/>
    </location>
</feature>
<evidence type="ECO:0000259" key="4">
    <source>
        <dbReference type="Pfam" id="PF19040"/>
    </source>
</evidence>
<keyword evidence="5" id="KW-0012">Acyltransferase</keyword>
<feature type="region of interest" description="Disordered" evidence="1">
    <location>
        <begin position="657"/>
        <end position="680"/>
    </location>
</feature>
<accession>A0A246F713</accession>
<dbReference type="Pfam" id="PF01757">
    <property type="entry name" value="Acyl_transf_3"/>
    <property type="match status" value="1"/>
</dbReference>